<dbReference type="OMA" id="ILCDVWG"/>
<dbReference type="Proteomes" id="UP000019335">
    <property type="component" value="Chromosome 2"/>
</dbReference>
<dbReference type="PANTHER" id="PTHR19288:SF90">
    <property type="entry name" value="OS08G0542600 PROTEIN"/>
    <property type="match status" value="1"/>
</dbReference>
<evidence type="ECO:0000313" key="2">
    <source>
        <dbReference type="Proteomes" id="UP000019335"/>
    </source>
</evidence>
<dbReference type="SUPFAM" id="SSF56784">
    <property type="entry name" value="HAD-like"/>
    <property type="match status" value="1"/>
</dbReference>
<reference evidence="1 2" key="1">
    <citation type="journal article" date="2014" name="Mol. Plant">
        <title>Chromosome Scale Genome Assembly and Transcriptome Profiling of Nannochloropsis gaditana in Nitrogen Depletion.</title>
        <authorList>
            <person name="Corteggiani Carpinelli E."/>
            <person name="Telatin A."/>
            <person name="Vitulo N."/>
            <person name="Forcato C."/>
            <person name="D'Angelo M."/>
            <person name="Schiavon R."/>
            <person name="Vezzi A."/>
            <person name="Giacometti G.M."/>
            <person name="Morosinotto T."/>
            <person name="Valle G."/>
        </authorList>
    </citation>
    <scope>NUCLEOTIDE SEQUENCE [LARGE SCALE GENOMIC DNA]</scope>
    <source>
        <strain evidence="1 2">B-31</strain>
    </source>
</reference>
<keyword evidence="2" id="KW-1185">Reference proteome</keyword>
<dbReference type="PANTHER" id="PTHR19288">
    <property type="entry name" value="4-NITROPHENYLPHOSPHATASE-RELATED"/>
    <property type="match status" value="1"/>
</dbReference>
<organism evidence="1 2">
    <name type="scientific">Nannochloropsis gaditana</name>
    <dbReference type="NCBI Taxonomy" id="72520"/>
    <lineage>
        <taxon>Eukaryota</taxon>
        <taxon>Sar</taxon>
        <taxon>Stramenopiles</taxon>
        <taxon>Ochrophyta</taxon>
        <taxon>Eustigmatophyceae</taxon>
        <taxon>Eustigmatales</taxon>
        <taxon>Monodopsidaceae</taxon>
        <taxon>Nannochloropsis</taxon>
    </lineage>
</organism>
<dbReference type="InterPro" id="IPR036412">
    <property type="entry name" value="HAD-like_sf"/>
</dbReference>
<protein>
    <submittedName>
        <fullName evidence="1">Sugar phosphatase of the had superfamily</fullName>
    </submittedName>
</protein>
<dbReference type="Pfam" id="PF13242">
    <property type="entry name" value="Hydrolase_like"/>
    <property type="match status" value="1"/>
</dbReference>
<accession>W7UB69</accession>
<dbReference type="AlphaFoldDB" id="W7UB69"/>
<dbReference type="InterPro" id="IPR023214">
    <property type="entry name" value="HAD_sf"/>
</dbReference>
<dbReference type="GO" id="GO:0016791">
    <property type="term" value="F:phosphatase activity"/>
    <property type="evidence" value="ECO:0007669"/>
    <property type="project" value="TreeGrafter"/>
</dbReference>
<dbReference type="Gene3D" id="3.40.50.1000">
    <property type="entry name" value="HAD superfamily/HAD-like"/>
    <property type="match status" value="2"/>
</dbReference>
<dbReference type="InterPro" id="IPR006357">
    <property type="entry name" value="HAD-SF_hydro_IIA"/>
</dbReference>
<evidence type="ECO:0000313" key="1">
    <source>
        <dbReference type="EMBL" id="EWM29991.1"/>
    </source>
</evidence>
<dbReference type="EMBL" id="AZIL01000089">
    <property type="protein sequence ID" value="EWM29991.1"/>
    <property type="molecule type" value="Genomic_DNA"/>
</dbReference>
<dbReference type="Pfam" id="PF13344">
    <property type="entry name" value="Hydrolase_6"/>
    <property type="match status" value="1"/>
</dbReference>
<comment type="caution">
    <text evidence="1">The sequence shown here is derived from an EMBL/GenBank/DDBJ whole genome shotgun (WGS) entry which is preliminary data.</text>
</comment>
<proteinExistence type="predicted"/>
<sequence length="329" mass="35642">MKATSTQAMKAGTSIVRRSQGLREIVDQYDVFLIDQWGVMHDGHAAYPGAVECMQSILAAGKYVILLSNSSKRKAGSLARLTDMGFQPEKYLDVITSGELTYLGLKPPRSPSYANIRGTNVLVFGSGDEDREYVESLGCRVSPVEAADFLLARGPFTILDSPDPATPPQTFGPGRILHESAEFEAVAAKAIARGLPMIVSNPDIVRPGGDNDPMPGLLGRAYEQKGGQVMYVGKPYPLVYQECRKRLVGLKPAGGKADWRICAIGDSMWNDVKGAVDEGWASVLVTDGIHAESLGVRQGSGEEVPGESLDFFLEGFAYRPSHTIPCFRW</sequence>
<name>W7UB69_9STRA</name>
<gene>
    <name evidence="1" type="ORF">Naga_100276g9</name>
</gene>
<dbReference type="OrthoDB" id="426235at2759"/>
<dbReference type="GO" id="GO:0005737">
    <property type="term" value="C:cytoplasm"/>
    <property type="evidence" value="ECO:0007669"/>
    <property type="project" value="TreeGrafter"/>
</dbReference>